<evidence type="ECO:0000313" key="2">
    <source>
        <dbReference type="EMBL" id="MFC1432721.1"/>
    </source>
</evidence>
<dbReference type="Proteomes" id="UP001592530">
    <property type="component" value="Unassembled WGS sequence"/>
</dbReference>
<name>A0ABV6VGN8_9ACTN</name>
<evidence type="ECO:0000313" key="4">
    <source>
        <dbReference type="Proteomes" id="UP001592582"/>
    </source>
</evidence>
<dbReference type="RefSeq" id="WP_380513965.1">
    <property type="nucleotide sequence ID" value="NZ_JBHEZX010000013.1"/>
</dbReference>
<protein>
    <submittedName>
        <fullName evidence="1">DUF6461 domain-containing protein</fullName>
    </submittedName>
</protein>
<reference evidence="3 4" key="1">
    <citation type="submission" date="2024-09" db="EMBL/GenBank/DDBJ databases">
        <authorList>
            <person name="Lee S.D."/>
        </authorList>
    </citation>
    <scope>NUCLEOTIDE SEQUENCE [LARGE SCALE GENOMIC DNA]</scope>
    <source>
        <strain evidence="1 4">N1-1</strain>
        <strain evidence="2 3">N1-3</strain>
    </source>
</reference>
<gene>
    <name evidence="2" type="ORF">ACEZDB_18930</name>
    <name evidence="1" type="ORF">ACEZDG_26735</name>
</gene>
<sequence>MSDGIGWLLEPYLVDCVTFASGIPPASLASRLGFVPGQDARPRSAQDAREALGSGARRVARVGEAAGWAFAVEYGDAVGATTGGLAAVSRGGVAAVNFTLTPWSPPSHFQHYLDGAHVTGFGVGEEARRYGAEPGLLVPALEALGVLPSGPQLDRRGMRLTMLAIEDHFGLRLPRRQVLDGKLPMYHLRQHSP</sequence>
<evidence type="ECO:0000313" key="3">
    <source>
        <dbReference type="Proteomes" id="UP001592530"/>
    </source>
</evidence>
<dbReference type="Proteomes" id="UP001592582">
    <property type="component" value="Unassembled WGS sequence"/>
</dbReference>
<dbReference type="Pfam" id="PF20062">
    <property type="entry name" value="DUF6461"/>
    <property type="match status" value="1"/>
</dbReference>
<evidence type="ECO:0000313" key="1">
    <source>
        <dbReference type="EMBL" id="MFC1412868.1"/>
    </source>
</evidence>
<keyword evidence="4" id="KW-1185">Reference proteome</keyword>
<comment type="caution">
    <text evidence="1">The sequence shown here is derived from an EMBL/GenBank/DDBJ whole genome shotgun (WGS) entry which is preliminary data.</text>
</comment>
<organism evidence="1 4">
    <name type="scientific">Streptacidiphilus alkalitolerans</name>
    <dbReference type="NCBI Taxonomy" id="3342712"/>
    <lineage>
        <taxon>Bacteria</taxon>
        <taxon>Bacillati</taxon>
        <taxon>Actinomycetota</taxon>
        <taxon>Actinomycetes</taxon>
        <taxon>Kitasatosporales</taxon>
        <taxon>Streptomycetaceae</taxon>
        <taxon>Streptacidiphilus</taxon>
    </lineage>
</organism>
<dbReference type="EMBL" id="JBHEZY010000007">
    <property type="protein sequence ID" value="MFC1432721.1"/>
    <property type="molecule type" value="Genomic_DNA"/>
</dbReference>
<proteinExistence type="predicted"/>
<dbReference type="InterPro" id="IPR045592">
    <property type="entry name" value="DUF6461"/>
</dbReference>
<dbReference type="EMBL" id="JBHEZX010000013">
    <property type="protein sequence ID" value="MFC1412868.1"/>
    <property type="molecule type" value="Genomic_DNA"/>
</dbReference>
<accession>A0ABV6VGN8</accession>